<dbReference type="InterPro" id="IPR000642">
    <property type="entry name" value="Peptidase_M41"/>
</dbReference>
<reference evidence="3" key="1">
    <citation type="journal article" date="2019" name="Int. J. Syst. Evol. Microbiol.">
        <title>The Global Catalogue of Microorganisms (GCM) 10K type strain sequencing project: providing services to taxonomists for standard genome sequencing and annotation.</title>
        <authorList>
            <consortium name="The Broad Institute Genomics Platform"/>
            <consortium name="The Broad Institute Genome Sequencing Center for Infectious Disease"/>
            <person name="Wu L."/>
            <person name="Ma J."/>
        </authorList>
    </citation>
    <scope>NUCLEOTIDE SEQUENCE [LARGE SCALE GENOMIC DNA]</scope>
    <source>
        <strain evidence="3">LMG 29247</strain>
    </source>
</reference>
<dbReference type="Pfam" id="PF01434">
    <property type="entry name" value="Peptidase_M41"/>
    <property type="match status" value="1"/>
</dbReference>
<dbReference type="EMBL" id="JBHUEJ010000046">
    <property type="protein sequence ID" value="MFD1712698.1"/>
    <property type="molecule type" value="Genomic_DNA"/>
</dbReference>
<dbReference type="Proteomes" id="UP001597304">
    <property type="component" value="Unassembled WGS sequence"/>
</dbReference>
<accession>A0ABW4KYW3</accession>
<comment type="caution">
    <text evidence="2">The sequence shown here is derived from an EMBL/GenBank/DDBJ whole genome shotgun (WGS) entry which is preliminary data.</text>
</comment>
<dbReference type="InterPro" id="IPR037219">
    <property type="entry name" value="Peptidase_M41-like"/>
</dbReference>
<dbReference type="SUPFAM" id="SSF140990">
    <property type="entry name" value="FtsH protease domain-like"/>
    <property type="match status" value="1"/>
</dbReference>
<feature type="domain" description="Peptidase M41" evidence="1">
    <location>
        <begin position="37"/>
        <end position="136"/>
    </location>
</feature>
<dbReference type="Gene3D" id="1.20.58.760">
    <property type="entry name" value="Peptidase M41"/>
    <property type="match status" value="1"/>
</dbReference>
<organism evidence="2 3">
    <name type="scientific">Ottowia flava</name>
    <dbReference type="NCBI Taxonomy" id="2675430"/>
    <lineage>
        <taxon>Bacteria</taxon>
        <taxon>Pseudomonadati</taxon>
        <taxon>Pseudomonadota</taxon>
        <taxon>Betaproteobacteria</taxon>
        <taxon>Burkholderiales</taxon>
        <taxon>Comamonadaceae</taxon>
        <taxon>Ottowia</taxon>
    </lineage>
</organism>
<proteinExistence type="predicted"/>
<gene>
    <name evidence="2" type="ORF">ACFSF0_19040</name>
</gene>
<name>A0ABW4KYW3_9BURK</name>
<dbReference type="RefSeq" id="WP_187265809.1">
    <property type="nucleotide sequence ID" value="NZ_JBHUEJ010000046.1"/>
</dbReference>
<evidence type="ECO:0000259" key="1">
    <source>
        <dbReference type="Pfam" id="PF01434"/>
    </source>
</evidence>
<keyword evidence="3" id="KW-1185">Reference proteome</keyword>
<evidence type="ECO:0000313" key="3">
    <source>
        <dbReference type="Proteomes" id="UP001597304"/>
    </source>
</evidence>
<sequence length="221" mass="24785">MLSNLLGRLRSGRFSAPSPRNPTPAFYAALKRRDQLSARDVRAIAVHEAGHALLYAALRPLPDYVTVNLFERPGRDDVLGEVTRIIYPHQLEDLTFLRWQMLMLLAGQAAEQALLSEETVGPGQDLAQWTEHAQDYLTLCRGEVFFAKPANEYQAMLNQRLLTRALTLQRLQVRAFLSVNRSVLADLANEIELHKRLSARELQSLFAGVQIPASFPTPALA</sequence>
<evidence type="ECO:0000313" key="2">
    <source>
        <dbReference type="EMBL" id="MFD1712698.1"/>
    </source>
</evidence>
<protein>
    <recommendedName>
        <fullName evidence="1">Peptidase M41 domain-containing protein</fullName>
    </recommendedName>
</protein>